<dbReference type="Pfam" id="PF02622">
    <property type="entry name" value="DUF179"/>
    <property type="match status" value="1"/>
</dbReference>
<protein>
    <recommendedName>
        <fullName evidence="2">UPF0301 protein ERCICURT3053_216</fullName>
    </recommendedName>
</protein>
<reference evidence="3 4" key="1">
    <citation type="submission" date="2019-02" db="EMBL/GenBank/DDBJ databases">
        <authorList>
            <person name="Manzano-Marin A."/>
            <person name="Manzano-Marin A."/>
        </authorList>
    </citation>
    <scope>NUCLEOTIDE SEQUENCE [LARGE SCALE GENOMIC DNA]</scope>
    <source>
        <strain evidence="3 4">ErCicurtihirsuta</strain>
    </source>
</reference>
<dbReference type="OrthoDB" id="9807486at2"/>
<dbReference type="PANTHER" id="PTHR30327:SF1">
    <property type="entry name" value="UPF0301 PROTEIN YQGE"/>
    <property type="match status" value="1"/>
</dbReference>
<dbReference type="SUPFAM" id="SSF143456">
    <property type="entry name" value="VC0467-like"/>
    <property type="match status" value="1"/>
</dbReference>
<name>A0A451CYZ1_9GAMM</name>
<organism evidence="3 4">
    <name type="scientific">Candidatus Erwinia haradaeae</name>
    <dbReference type="NCBI Taxonomy" id="1922217"/>
    <lineage>
        <taxon>Bacteria</taxon>
        <taxon>Pseudomonadati</taxon>
        <taxon>Pseudomonadota</taxon>
        <taxon>Gammaproteobacteria</taxon>
        <taxon>Enterobacterales</taxon>
        <taxon>Erwiniaceae</taxon>
        <taxon>Erwinia</taxon>
    </lineage>
</organism>
<dbReference type="Proteomes" id="UP000294364">
    <property type="component" value="Chromosome"/>
</dbReference>
<accession>A0A451CYZ1</accession>
<sequence>MNLQNNFLIAMPTLQNPFFKRAVVYIFEHNSDGAMGLIINKPIDNFMVEDMLKKLKIEPVQDEDNTKKLTTPVFAGGPLAEDRGFILHSAQKTFSSSIQVSENTVMTTSRDVLETLGTSKQPEHILVALGCCAWGKGPLEQELMNNAWLTTIANTHVLFNTPIADRWREAAKNIGVDIYNIVSEAGHA</sequence>
<dbReference type="InterPro" id="IPR003774">
    <property type="entry name" value="AlgH-like"/>
</dbReference>
<comment type="similarity">
    <text evidence="1 2">Belongs to the UPF0301 (AlgH) family.</text>
</comment>
<dbReference type="EMBL" id="LR217698">
    <property type="protein sequence ID" value="VFP78591.1"/>
    <property type="molecule type" value="Genomic_DNA"/>
</dbReference>
<dbReference type="Gene3D" id="3.40.1740.10">
    <property type="entry name" value="VC0467-like"/>
    <property type="match status" value="1"/>
</dbReference>
<dbReference type="NCBIfam" id="NF001266">
    <property type="entry name" value="PRK00228.1-1"/>
    <property type="match status" value="1"/>
</dbReference>
<gene>
    <name evidence="3" type="primary">yqgE</name>
    <name evidence="3" type="ORF">ERCICURT3053_216</name>
</gene>
<dbReference type="GO" id="GO:0005829">
    <property type="term" value="C:cytosol"/>
    <property type="evidence" value="ECO:0007669"/>
    <property type="project" value="TreeGrafter"/>
</dbReference>
<evidence type="ECO:0000256" key="2">
    <source>
        <dbReference type="HAMAP-Rule" id="MF_00758"/>
    </source>
</evidence>
<evidence type="ECO:0000313" key="4">
    <source>
        <dbReference type="Proteomes" id="UP000294364"/>
    </source>
</evidence>
<dbReference type="PANTHER" id="PTHR30327">
    <property type="entry name" value="UNCHARACTERIZED PROTEIN YQGE"/>
    <property type="match status" value="1"/>
</dbReference>
<dbReference type="HAMAP" id="MF_00758">
    <property type="entry name" value="UPF0301"/>
    <property type="match status" value="1"/>
</dbReference>
<proteinExistence type="inferred from homology"/>
<dbReference type="AlphaFoldDB" id="A0A451CYZ1"/>
<dbReference type="RefSeq" id="WP_157991915.1">
    <property type="nucleotide sequence ID" value="NZ_LR217698.1"/>
</dbReference>
<evidence type="ECO:0000313" key="3">
    <source>
        <dbReference type="EMBL" id="VFP78591.1"/>
    </source>
</evidence>
<evidence type="ECO:0000256" key="1">
    <source>
        <dbReference type="ARBA" id="ARBA00009600"/>
    </source>
</evidence>